<gene>
    <name evidence="2" type="ORF">KOR42_49850</name>
</gene>
<keyword evidence="3" id="KW-1185">Reference proteome</keyword>
<feature type="compositionally biased region" description="Low complexity" evidence="1">
    <location>
        <begin position="30"/>
        <end position="47"/>
    </location>
</feature>
<comment type="caution">
    <text evidence="2">The sequence shown here is derived from an EMBL/GenBank/DDBJ whole genome shotgun (WGS) entry which is preliminary data.</text>
</comment>
<dbReference type="OrthoDB" id="207767at2"/>
<dbReference type="EMBL" id="SIHI01000054">
    <property type="protein sequence ID" value="TWT40137.1"/>
    <property type="molecule type" value="Genomic_DNA"/>
</dbReference>
<evidence type="ECO:0000313" key="2">
    <source>
        <dbReference type="EMBL" id="TWT40137.1"/>
    </source>
</evidence>
<reference evidence="2 3" key="1">
    <citation type="submission" date="2019-02" db="EMBL/GenBank/DDBJ databases">
        <title>Deep-cultivation of Planctomycetes and their phenomic and genomic characterization uncovers novel biology.</title>
        <authorList>
            <person name="Wiegand S."/>
            <person name="Jogler M."/>
            <person name="Boedeker C."/>
            <person name="Pinto D."/>
            <person name="Vollmers J."/>
            <person name="Rivas-Marin E."/>
            <person name="Kohn T."/>
            <person name="Peeters S.H."/>
            <person name="Heuer A."/>
            <person name="Rast P."/>
            <person name="Oberbeckmann S."/>
            <person name="Bunk B."/>
            <person name="Jeske O."/>
            <person name="Meyerdierks A."/>
            <person name="Storesund J.E."/>
            <person name="Kallscheuer N."/>
            <person name="Luecker S."/>
            <person name="Lage O.M."/>
            <person name="Pohl T."/>
            <person name="Merkel B.J."/>
            <person name="Hornburger P."/>
            <person name="Mueller R.-W."/>
            <person name="Bruemmer F."/>
            <person name="Labrenz M."/>
            <person name="Spormann A.M."/>
            <person name="Op Den Camp H."/>
            <person name="Overmann J."/>
            <person name="Amann R."/>
            <person name="Jetten M.S.M."/>
            <person name="Mascher T."/>
            <person name="Medema M.H."/>
            <person name="Devos D.P."/>
            <person name="Kaster A.-K."/>
            <person name="Ovreas L."/>
            <person name="Rohde M."/>
            <person name="Galperin M.Y."/>
            <person name="Jogler C."/>
        </authorList>
    </citation>
    <scope>NUCLEOTIDE SEQUENCE [LARGE SCALE GENOMIC DNA]</scope>
    <source>
        <strain evidence="2 3">KOR42</strain>
    </source>
</reference>
<organism evidence="2 3">
    <name type="scientific">Thalassoglobus neptunius</name>
    <dbReference type="NCBI Taxonomy" id="1938619"/>
    <lineage>
        <taxon>Bacteria</taxon>
        <taxon>Pseudomonadati</taxon>
        <taxon>Planctomycetota</taxon>
        <taxon>Planctomycetia</taxon>
        <taxon>Planctomycetales</taxon>
        <taxon>Planctomycetaceae</taxon>
        <taxon>Thalassoglobus</taxon>
    </lineage>
</organism>
<evidence type="ECO:0000256" key="1">
    <source>
        <dbReference type="SAM" id="MobiDB-lite"/>
    </source>
</evidence>
<dbReference type="RefSeq" id="WP_146512289.1">
    <property type="nucleotide sequence ID" value="NZ_SIHI01000054.1"/>
</dbReference>
<sequence>MDFRTCPACQASVLEDDVEDCPFCGASMSGKPKPATPAKPAAGTKKGAAPKEKSKAQPSAGAKKPVASAKKPQRPGSAPAADTQEDDPFEVDTSAVRRAIKLAPRPTKTRTYEVICPMCETSGYMPPEDAGKDVQCCNSECIVPVFKSKRPKIEAVVEEDGSGKKYLIIAASVAAVALIGIVLKMTVFSTPEDPNVVGPVPVPYCQDCPDDPDPKECDDCPPPEPQEISLAQIRTESLNKIANVALDRRDNRNPNVGTQLAAEAFAVSGDVNRAIEQLKRLQTTARSTPHYQVQPLAEIAWAQLKAGDTTAAGASAADGLEKASSLPPRLRRSFDAVTSLAAVLVALGKNEEANKLISSQKAQGPAGTASVIWRVALDSRTYDIELESERPYHVAMDEPLRVGVVETLVAHGYPKQAFAFALEAKDVDQRDAALAGWAGRITELEPDSAIQTVTNQLANQEVTNTGKVRIWCAVASHLASKGLSGPSETAYAKALEFYDNIESPPAAPTPSMKDIYDSQGRPHLGLPNPSPNQTAASACTDVALVALQLGKPEEAQAAVEKAMAQTRAMTPSPAKTQALFDECERSGDSVRYQLDSLLDLGGSSSKIRREFGRYRLQCERLNNVAKERLAFQVQLLRAVARQGLVPEIWTMVQDRSSASDVADQEPYFQTTLPGFLQTRAKLAGNSSLKSEIESAINASRDYQYDLVDLRSTQIQELIAQKKLDAAADQIKQVYQLSKVRENRKQLDPDELDVAILGQIGDAQKQATAEETLVLISDSFDPILKEDAAMLYGGYSVQAGKAPTIWELLKTPLVRDLGALERTAIYRGFLTELARPQTKAPSTSTASNN</sequence>
<dbReference type="AlphaFoldDB" id="A0A5C5VPR4"/>
<feature type="region of interest" description="Disordered" evidence="1">
    <location>
        <begin position="24"/>
        <end position="91"/>
    </location>
</feature>
<dbReference type="Proteomes" id="UP000317243">
    <property type="component" value="Unassembled WGS sequence"/>
</dbReference>
<accession>A0A5C5VPR4</accession>
<dbReference type="Gene3D" id="1.25.40.10">
    <property type="entry name" value="Tetratricopeptide repeat domain"/>
    <property type="match status" value="1"/>
</dbReference>
<proteinExistence type="predicted"/>
<dbReference type="InterPro" id="IPR011990">
    <property type="entry name" value="TPR-like_helical_dom_sf"/>
</dbReference>
<evidence type="ECO:0000313" key="3">
    <source>
        <dbReference type="Proteomes" id="UP000317243"/>
    </source>
</evidence>
<protein>
    <submittedName>
        <fullName evidence="2">Uncharacterized protein</fullName>
    </submittedName>
</protein>
<name>A0A5C5VPR4_9PLAN</name>